<sequence length="177" mass="20083">MSQENHRIAAAIDLRMQQLEKQGIQGAAVVHHMLGYMQGLQQIYDTASDKVLTDLCQRYPGFYRYADMMERMSEKNQQMVEAGTHPYRDLPELPEKLKRSLAALMASAADLERAFQSAVDCGDFARHVDQLDSLKRQWGADLQRLVELFRSSDVAPQSQLIVQSALKAMAERINRLG</sequence>
<reference evidence="1 2" key="1">
    <citation type="submission" date="2024-05" db="EMBL/GenBank/DDBJ databases">
        <title>Neorhizobium sp. Rsf11, a plant growth promoting and heavy metal resistant PAH-degrader.</title>
        <authorList>
            <person name="Golubev S.N."/>
            <person name="Muratova A.Y."/>
            <person name="Markelova M.I."/>
        </authorList>
    </citation>
    <scope>NUCLEOTIDE SEQUENCE [LARGE SCALE GENOMIC DNA]</scope>
    <source>
        <strain evidence="1 2">Rsf11</strain>
    </source>
</reference>
<dbReference type="RefSeq" id="WP_210058965.1">
    <property type="nucleotide sequence ID" value="NZ_JBEAAL010000054.1"/>
</dbReference>
<dbReference type="Proteomes" id="UP001496627">
    <property type="component" value="Unassembled WGS sequence"/>
</dbReference>
<protein>
    <submittedName>
        <fullName evidence="1">Uncharacterized protein</fullName>
    </submittedName>
</protein>
<keyword evidence="2" id="KW-1185">Reference proteome</keyword>
<gene>
    <name evidence="1" type="ORF">ABK249_32910</name>
</gene>
<evidence type="ECO:0000313" key="2">
    <source>
        <dbReference type="Proteomes" id="UP001496627"/>
    </source>
</evidence>
<comment type="caution">
    <text evidence="1">The sequence shown here is derived from an EMBL/GenBank/DDBJ whole genome shotgun (WGS) entry which is preliminary data.</text>
</comment>
<proteinExistence type="predicted"/>
<name>A0ABV0MCS2_9HYPH</name>
<evidence type="ECO:0000313" key="1">
    <source>
        <dbReference type="EMBL" id="MEQ1409704.1"/>
    </source>
</evidence>
<dbReference type="EMBL" id="JBEAAL010000054">
    <property type="protein sequence ID" value="MEQ1409704.1"/>
    <property type="molecule type" value="Genomic_DNA"/>
</dbReference>
<accession>A0ABV0MCS2</accession>
<organism evidence="1 2">
    <name type="scientific">Neorhizobium phenanthreniclasticum</name>
    <dbReference type="NCBI Taxonomy" id="3157917"/>
    <lineage>
        <taxon>Bacteria</taxon>
        <taxon>Pseudomonadati</taxon>
        <taxon>Pseudomonadota</taxon>
        <taxon>Alphaproteobacteria</taxon>
        <taxon>Hyphomicrobiales</taxon>
        <taxon>Rhizobiaceae</taxon>
        <taxon>Rhizobium/Agrobacterium group</taxon>
        <taxon>Neorhizobium</taxon>
    </lineage>
</organism>